<comment type="caution">
    <text evidence="1">The sequence shown here is derived from an EMBL/GenBank/DDBJ whole genome shotgun (WGS) entry which is preliminary data.</text>
</comment>
<evidence type="ECO:0000313" key="1">
    <source>
        <dbReference type="EMBL" id="KKL05496.1"/>
    </source>
</evidence>
<organism evidence="1">
    <name type="scientific">marine sediment metagenome</name>
    <dbReference type="NCBI Taxonomy" id="412755"/>
    <lineage>
        <taxon>unclassified sequences</taxon>
        <taxon>metagenomes</taxon>
        <taxon>ecological metagenomes</taxon>
    </lineage>
</organism>
<name>A0A0F9CIG2_9ZZZZ</name>
<gene>
    <name evidence="1" type="ORF">LCGC14_2605470</name>
</gene>
<dbReference type="AlphaFoldDB" id="A0A0F9CIG2"/>
<proteinExistence type="predicted"/>
<protein>
    <submittedName>
        <fullName evidence="1">Uncharacterized protein</fullName>
    </submittedName>
</protein>
<dbReference type="EMBL" id="LAZR01044091">
    <property type="protein sequence ID" value="KKL05496.1"/>
    <property type="molecule type" value="Genomic_DNA"/>
</dbReference>
<accession>A0A0F9CIG2</accession>
<sequence>MAIKDELEELIKKFEELEKENRKSLEFHLKEKLVIEKLEKDILLSL</sequence>
<reference evidence="1" key="1">
    <citation type="journal article" date="2015" name="Nature">
        <title>Complex archaea that bridge the gap between prokaryotes and eukaryotes.</title>
        <authorList>
            <person name="Spang A."/>
            <person name="Saw J.H."/>
            <person name="Jorgensen S.L."/>
            <person name="Zaremba-Niedzwiedzka K."/>
            <person name="Martijn J."/>
            <person name="Lind A.E."/>
            <person name="van Eijk R."/>
            <person name="Schleper C."/>
            <person name="Guy L."/>
            <person name="Ettema T.J."/>
        </authorList>
    </citation>
    <scope>NUCLEOTIDE SEQUENCE</scope>
</reference>